<evidence type="ECO:0000256" key="11">
    <source>
        <dbReference type="ARBA" id="ARBA00022833"/>
    </source>
</evidence>
<organism evidence="16 17">
    <name type="scientific">Lysobacter brunescens</name>
    <dbReference type="NCBI Taxonomy" id="262323"/>
    <lineage>
        <taxon>Bacteria</taxon>
        <taxon>Pseudomonadati</taxon>
        <taxon>Pseudomonadota</taxon>
        <taxon>Gammaproteobacteria</taxon>
        <taxon>Lysobacterales</taxon>
        <taxon>Lysobacteraceae</taxon>
        <taxon>Lysobacter</taxon>
    </lineage>
</organism>
<evidence type="ECO:0000256" key="10">
    <source>
        <dbReference type="ARBA" id="ARBA00022801"/>
    </source>
</evidence>
<comment type="cofactor">
    <cofactor evidence="2">
        <name>Zn(2+)</name>
        <dbReference type="ChEBI" id="CHEBI:29105"/>
    </cofactor>
</comment>
<dbReference type="PRINTS" id="PR00756">
    <property type="entry name" value="ALADIPTASE"/>
</dbReference>
<evidence type="ECO:0000313" key="17">
    <source>
        <dbReference type="Proteomes" id="UP001597110"/>
    </source>
</evidence>
<evidence type="ECO:0000256" key="7">
    <source>
        <dbReference type="ARBA" id="ARBA00022490"/>
    </source>
</evidence>
<dbReference type="PANTHER" id="PTHR45726">
    <property type="entry name" value="LEUKOTRIENE A-4 HYDROLASE"/>
    <property type="match status" value="1"/>
</dbReference>
<proteinExistence type="inferred from homology"/>
<keyword evidence="12" id="KW-0482">Metalloprotease</keyword>
<reference evidence="17" key="1">
    <citation type="journal article" date="2019" name="Int. J. Syst. Evol. Microbiol.">
        <title>The Global Catalogue of Microorganisms (GCM) 10K type strain sequencing project: providing services to taxonomists for standard genome sequencing and annotation.</title>
        <authorList>
            <consortium name="The Broad Institute Genomics Platform"/>
            <consortium name="The Broad Institute Genome Sequencing Center for Infectious Disease"/>
            <person name="Wu L."/>
            <person name="Ma J."/>
        </authorList>
    </citation>
    <scope>NUCLEOTIDE SEQUENCE [LARGE SCALE GENOMIC DNA]</scope>
    <source>
        <strain evidence="17">CCUG 55585</strain>
    </source>
</reference>
<keyword evidence="17" id="KW-1185">Reference proteome</keyword>
<gene>
    <name evidence="16" type="ORF">ACFQ0E_05885</name>
</gene>
<evidence type="ECO:0000256" key="5">
    <source>
        <dbReference type="ARBA" id="ARBA00012564"/>
    </source>
</evidence>
<name>A0ABW2YB57_9GAMM</name>
<keyword evidence="16" id="KW-0031">Aminopeptidase</keyword>
<comment type="catalytic activity">
    <reaction evidence="1">
        <text>Release of an N-terminal amino acid, Xaa-|-Yaa- from a peptide, amide or arylamide. Xaa is preferably Ala, but may be most amino acids including Pro (slow action). When a terminal hydrophobic residue is followed by a prolyl residue, the two may be released as an intact Xaa-Pro dipeptide.</text>
        <dbReference type="EC" id="3.4.11.2"/>
    </reaction>
</comment>
<dbReference type="RefSeq" id="WP_386824056.1">
    <property type="nucleotide sequence ID" value="NZ_JBHTIF010000001.1"/>
</dbReference>
<dbReference type="EMBL" id="JBHTIF010000001">
    <property type="protein sequence ID" value="MFD0725128.1"/>
    <property type="molecule type" value="Genomic_DNA"/>
</dbReference>
<dbReference type="InterPro" id="IPR015211">
    <property type="entry name" value="Peptidase_M1_C"/>
</dbReference>
<comment type="caution">
    <text evidence="16">The sequence shown here is derived from an EMBL/GenBank/DDBJ whole genome shotgun (WGS) entry which is preliminary data.</text>
</comment>
<evidence type="ECO:0000256" key="8">
    <source>
        <dbReference type="ARBA" id="ARBA00022670"/>
    </source>
</evidence>
<evidence type="ECO:0000256" key="4">
    <source>
        <dbReference type="ARBA" id="ARBA00010136"/>
    </source>
</evidence>
<dbReference type="Pfam" id="PF01433">
    <property type="entry name" value="Peptidase_M1"/>
    <property type="match status" value="1"/>
</dbReference>
<comment type="similarity">
    <text evidence="4">Belongs to the peptidase M1 family.</text>
</comment>
<evidence type="ECO:0000256" key="9">
    <source>
        <dbReference type="ARBA" id="ARBA00022723"/>
    </source>
</evidence>
<dbReference type="SMART" id="SM01263">
    <property type="entry name" value="Leuk-A4-hydro_C"/>
    <property type="match status" value="1"/>
</dbReference>
<dbReference type="PANTHER" id="PTHR45726:SF3">
    <property type="entry name" value="LEUKOTRIENE A-4 HYDROLASE"/>
    <property type="match status" value="1"/>
</dbReference>
<dbReference type="InterPro" id="IPR016024">
    <property type="entry name" value="ARM-type_fold"/>
</dbReference>
<keyword evidence="9" id="KW-0479">Metal-binding</keyword>
<dbReference type="SUPFAM" id="SSF55486">
    <property type="entry name" value="Metalloproteases ('zincins'), catalytic domain"/>
    <property type="match status" value="1"/>
</dbReference>
<keyword evidence="10 16" id="KW-0378">Hydrolase</keyword>
<evidence type="ECO:0000256" key="12">
    <source>
        <dbReference type="ARBA" id="ARBA00023049"/>
    </source>
</evidence>
<accession>A0ABW2YB57</accession>
<dbReference type="Gene3D" id="1.25.40.320">
    <property type="entry name" value="Peptidase M1, leukotriene A4 hydrolase/aminopeptidase C-terminal domain"/>
    <property type="match status" value="1"/>
</dbReference>
<dbReference type="Gene3D" id="1.10.390.10">
    <property type="entry name" value="Neutral Protease Domain 2"/>
    <property type="match status" value="1"/>
</dbReference>
<dbReference type="InterPro" id="IPR027268">
    <property type="entry name" value="Peptidase_M4/M1_CTD_sf"/>
</dbReference>
<protein>
    <recommendedName>
        <fullName evidence="6">Aminopeptidase N</fullName>
        <ecNumber evidence="5">3.4.11.2</ecNumber>
    </recommendedName>
</protein>
<dbReference type="InterPro" id="IPR049980">
    <property type="entry name" value="LTA4H_cat"/>
</dbReference>
<dbReference type="CDD" id="cd09599">
    <property type="entry name" value="M1_LTA4H"/>
    <property type="match status" value="1"/>
</dbReference>
<evidence type="ECO:0000256" key="2">
    <source>
        <dbReference type="ARBA" id="ARBA00001947"/>
    </source>
</evidence>
<evidence type="ECO:0000256" key="3">
    <source>
        <dbReference type="ARBA" id="ARBA00004496"/>
    </source>
</evidence>
<dbReference type="EC" id="3.4.11.2" evidence="5"/>
<dbReference type="InterPro" id="IPR038502">
    <property type="entry name" value="M1_LTA-4_hydro/amino_C_sf"/>
</dbReference>
<dbReference type="InterPro" id="IPR045357">
    <property type="entry name" value="Aminopeptidase_N-like_N"/>
</dbReference>
<dbReference type="Gene3D" id="2.60.40.1730">
    <property type="entry name" value="tricorn interacting facor f3 domain"/>
    <property type="match status" value="1"/>
</dbReference>
<feature type="region of interest" description="Disordered" evidence="13">
    <location>
        <begin position="637"/>
        <end position="665"/>
    </location>
</feature>
<feature type="domain" description="Peptidase M1 leukotriene A4 hydrolase/aminopeptidase C-terminal" evidence="15">
    <location>
        <begin position="493"/>
        <end position="632"/>
    </location>
</feature>
<dbReference type="SUPFAM" id="SSF63737">
    <property type="entry name" value="Leukotriene A4 hydrolase N-terminal domain"/>
    <property type="match status" value="1"/>
</dbReference>
<dbReference type="Pfam" id="PF09127">
    <property type="entry name" value="Leuk-A4-hydro_C"/>
    <property type="match status" value="1"/>
</dbReference>
<evidence type="ECO:0000256" key="6">
    <source>
        <dbReference type="ARBA" id="ARBA00015611"/>
    </source>
</evidence>
<dbReference type="InterPro" id="IPR042097">
    <property type="entry name" value="Aminopeptidase_N-like_N_sf"/>
</dbReference>
<evidence type="ECO:0000313" key="16">
    <source>
        <dbReference type="EMBL" id="MFD0725128.1"/>
    </source>
</evidence>
<evidence type="ECO:0000259" key="15">
    <source>
        <dbReference type="SMART" id="SM01263"/>
    </source>
</evidence>
<sequence>MRASILALPLLATLMITACKPEDAAPAAVKPAPAAAAPQQVDEHSYAEPQKVVVSDLALDLALDFDSKTLAGTAILTLDWKDKTATELRLDTRDLTIEKAEGDDGKGGWVPLKFRLAGIDPILGAKLTVETPKRNAKVRVTYRTSPKASGLQWMEPSMTEGKQLPFMYSQSQQIHARSWVPLQDTPSVRYTYSARIKSRPDVMVLMSADNDPNAVRDGDYTFRMPQKIPSYLMAIAAGDLKFQFISDRSGVWAEPTMLDRAVQEFADTEKMIVTAEGLYGRYRWERYDMLVLPPSFPYGGMENPRLTFLTPTVIVGDKSLVWLIAHELAHSWSGNLVTFSSAKDAWLNEGFTNYVENRIVEALYGRDQADMQSVIERNALKKEFAQIDPKLQVLATAPGVLADPDNDGSSATVYTKGAWLLHFLEERFGREKFDAFLRGYFDHFAFQSIDSEQFAQYAKANLLDKYPNIVSQSEFEEWLYKPGIPANAPHVQARRFGVVDSARLAWLGSRQLPPRVITDAWISQEWIHFIESLPDAMTIEQLAQLDAAYGFTGTPNAEIAERWYPLAINNGYTQANDAIADFLKRVGRIKLIAPTYQALVQTQGGLALATQVFEQAKPAYHPITIARIEAIIANARPPAEPSPVAQPATPPDADAAAAPAAGSAG</sequence>
<dbReference type="Gene3D" id="3.30.2010.30">
    <property type="match status" value="1"/>
</dbReference>
<evidence type="ECO:0000256" key="1">
    <source>
        <dbReference type="ARBA" id="ARBA00000098"/>
    </source>
</evidence>
<dbReference type="SUPFAM" id="SSF48371">
    <property type="entry name" value="ARM repeat"/>
    <property type="match status" value="1"/>
</dbReference>
<dbReference type="InterPro" id="IPR034015">
    <property type="entry name" value="M1_LTA4H"/>
</dbReference>
<dbReference type="InterPro" id="IPR001930">
    <property type="entry name" value="Peptidase_M1"/>
</dbReference>
<dbReference type="Pfam" id="PF17900">
    <property type="entry name" value="Peptidase_M1_N"/>
    <property type="match status" value="1"/>
</dbReference>
<dbReference type="GO" id="GO:0004177">
    <property type="term" value="F:aminopeptidase activity"/>
    <property type="evidence" value="ECO:0007669"/>
    <property type="project" value="UniProtKB-KW"/>
</dbReference>
<keyword evidence="7" id="KW-0963">Cytoplasm</keyword>
<dbReference type="Proteomes" id="UP001597110">
    <property type="component" value="Unassembled WGS sequence"/>
</dbReference>
<dbReference type="InterPro" id="IPR014782">
    <property type="entry name" value="Peptidase_M1_dom"/>
</dbReference>
<comment type="subcellular location">
    <subcellularLocation>
        <location evidence="3">Cytoplasm</location>
    </subcellularLocation>
</comment>
<keyword evidence="11" id="KW-0862">Zinc</keyword>
<evidence type="ECO:0000256" key="13">
    <source>
        <dbReference type="SAM" id="MobiDB-lite"/>
    </source>
</evidence>
<keyword evidence="14" id="KW-0732">Signal</keyword>
<feature type="signal peptide" evidence="14">
    <location>
        <begin position="1"/>
        <end position="18"/>
    </location>
</feature>
<dbReference type="PROSITE" id="PS51257">
    <property type="entry name" value="PROKAR_LIPOPROTEIN"/>
    <property type="match status" value="1"/>
</dbReference>
<evidence type="ECO:0000256" key="14">
    <source>
        <dbReference type="SAM" id="SignalP"/>
    </source>
</evidence>
<keyword evidence="8" id="KW-0645">Protease</keyword>
<feature type="chain" id="PRO_5046086467" description="Aminopeptidase N" evidence="14">
    <location>
        <begin position="19"/>
        <end position="665"/>
    </location>
</feature>